<dbReference type="OrthoDB" id="120976at2759"/>
<gene>
    <name evidence="3" type="ORF">BGW38_002922</name>
</gene>
<dbReference type="AlphaFoldDB" id="A0A9P6KD18"/>
<sequence length="889" mass="97586">MDQHFMDQHGYEITRPNEFFRKYGAFTRYFSDIIKSGISYNTTKIENLVELNMRLQSRQSRFSPNSRDWKNLEYEVNARAILDMELGDMIEHLNLLEDNGSFLGFHALDGTDIRPLLEYVNIPKDHLGSPAPLYHICTEEGFGKWICKDHYQQTIFGKAVDGFLINAQKLGWRNSRRVGKAKITFKNQWDADVFYKCVKGLESLFEMDIGLGWVVSASDLWSLKIALSTSKVAVLSLDVHGLVPGAESPQNPRIEFPRLQSLKLSKMPLNAFVKPSDSYPNLKALHLDNVGPDSSTVGLLTMFSAMVELSIPGRMIGDHGLGILYRSPNTNLRVIDLSRNGITDRGGNMLATILSKSKGVSSINLSHNDLGDTVVAKIIRQLGPRLLSLSLASVGFGLESARMLKNMIGDNFILSNPGARLNCLDLSKSSWGLDMLLILIDIIIAMYDGEAFAPETLDIAATFLMVNLMAQPTNAGHCHAILTENYERPQECLANSSRIRSLQLRDSTVPEDAAEKLVDMLDMSSVTRLELYQLGKVIQPRNVDLTLNRVFANSPGTILNRLSYLDMHQTEARDSAADILAHQLTLGDCQLEYLNLSSNRITSKGVNAILHALCYNRSVITLYMGSQASSDSTPFIPEPQIQLADFLGNNKTVRRIYIPSATITELTAGLASNENIQVLLLDQWEGTYDNAGELGTALRENRGLVQFRIFGERKANASPRSSRDGSKSEMAGFFIRNVASNNRLQILEWPDFLNGVEATDGPSGGGGGASLRRDLSVHSTTSSRSAGSSNSIKSFISSHTSIQTSLLKSPQSIDVPNSQSRTSEESVVSAMGSNPGMVSKSSGKGKQKISGLLNGLLGSGLAAPEPIQGKATVRAEVIAKLPRGAPQRR</sequence>
<dbReference type="PANTHER" id="PTHR24111:SF0">
    <property type="entry name" value="LEUCINE-RICH REPEAT-CONTAINING PROTEIN"/>
    <property type="match status" value="1"/>
</dbReference>
<dbReference type="InterPro" id="IPR052201">
    <property type="entry name" value="LRR-containing_regulator"/>
</dbReference>
<dbReference type="PROSITE" id="PS51450">
    <property type="entry name" value="LRR"/>
    <property type="match status" value="1"/>
</dbReference>
<dbReference type="Pfam" id="PF13516">
    <property type="entry name" value="LRR_6"/>
    <property type="match status" value="2"/>
</dbReference>
<proteinExistence type="predicted"/>
<dbReference type="InterPro" id="IPR032675">
    <property type="entry name" value="LRR_dom_sf"/>
</dbReference>
<dbReference type="SMART" id="SM00368">
    <property type="entry name" value="LRR_RI"/>
    <property type="match status" value="4"/>
</dbReference>
<keyword evidence="4" id="KW-1185">Reference proteome</keyword>
<dbReference type="Gene3D" id="3.80.10.10">
    <property type="entry name" value="Ribonuclease Inhibitor"/>
    <property type="match status" value="2"/>
</dbReference>
<evidence type="ECO:0000256" key="1">
    <source>
        <dbReference type="ARBA" id="ARBA00022737"/>
    </source>
</evidence>
<evidence type="ECO:0000256" key="2">
    <source>
        <dbReference type="SAM" id="MobiDB-lite"/>
    </source>
</evidence>
<comment type="caution">
    <text evidence="3">The sequence shown here is derived from an EMBL/GenBank/DDBJ whole genome shotgun (WGS) entry which is preliminary data.</text>
</comment>
<reference evidence="3" key="1">
    <citation type="journal article" date="2020" name="Fungal Divers.">
        <title>Resolving the Mortierellaceae phylogeny through synthesis of multi-gene phylogenetics and phylogenomics.</title>
        <authorList>
            <person name="Vandepol N."/>
            <person name="Liber J."/>
            <person name="Desiro A."/>
            <person name="Na H."/>
            <person name="Kennedy M."/>
            <person name="Barry K."/>
            <person name="Grigoriev I.V."/>
            <person name="Miller A.N."/>
            <person name="O'Donnell K."/>
            <person name="Stajich J.E."/>
            <person name="Bonito G."/>
        </authorList>
    </citation>
    <scope>NUCLEOTIDE SEQUENCE</scope>
    <source>
        <strain evidence="3">KOD1015</strain>
    </source>
</reference>
<feature type="region of interest" description="Disordered" evidence="2">
    <location>
        <begin position="806"/>
        <end position="846"/>
    </location>
</feature>
<dbReference type="InterPro" id="IPR001611">
    <property type="entry name" value="Leu-rich_rpt"/>
</dbReference>
<evidence type="ECO:0000313" key="4">
    <source>
        <dbReference type="Proteomes" id="UP000780801"/>
    </source>
</evidence>
<keyword evidence="1" id="KW-0677">Repeat</keyword>
<feature type="compositionally biased region" description="Polar residues" evidence="2">
    <location>
        <begin position="806"/>
        <end position="821"/>
    </location>
</feature>
<name>A0A9P6KD18_9FUNG</name>
<feature type="compositionally biased region" description="Low complexity" evidence="2">
    <location>
        <begin position="777"/>
        <end position="791"/>
    </location>
</feature>
<feature type="compositionally biased region" description="Low complexity" evidence="2">
    <location>
        <begin position="836"/>
        <end position="846"/>
    </location>
</feature>
<feature type="region of interest" description="Disordered" evidence="2">
    <location>
        <begin position="758"/>
        <end position="791"/>
    </location>
</feature>
<dbReference type="PANTHER" id="PTHR24111">
    <property type="entry name" value="LEUCINE-RICH REPEAT-CONTAINING PROTEIN 34"/>
    <property type="match status" value="1"/>
</dbReference>
<accession>A0A9P6KD18</accession>
<evidence type="ECO:0000313" key="3">
    <source>
        <dbReference type="EMBL" id="KAF9580436.1"/>
    </source>
</evidence>
<organism evidence="3 4">
    <name type="scientific">Lunasporangiospora selenospora</name>
    <dbReference type="NCBI Taxonomy" id="979761"/>
    <lineage>
        <taxon>Eukaryota</taxon>
        <taxon>Fungi</taxon>
        <taxon>Fungi incertae sedis</taxon>
        <taxon>Mucoromycota</taxon>
        <taxon>Mortierellomycotina</taxon>
        <taxon>Mortierellomycetes</taxon>
        <taxon>Mortierellales</taxon>
        <taxon>Mortierellaceae</taxon>
        <taxon>Lunasporangiospora</taxon>
    </lineage>
</organism>
<dbReference type="Proteomes" id="UP000780801">
    <property type="component" value="Unassembled WGS sequence"/>
</dbReference>
<dbReference type="SUPFAM" id="SSF52047">
    <property type="entry name" value="RNI-like"/>
    <property type="match status" value="2"/>
</dbReference>
<dbReference type="EMBL" id="JAABOA010002068">
    <property type="protein sequence ID" value="KAF9580436.1"/>
    <property type="molecule type" value="Genomic_DNA"/>
</dbReference>
<protein>
    <submittedName>
        <fullName evidence="3">Uncharacterized protein</fullName>
    </submittedName>
</protein>